<dbReference type="EC" id="2.3.1.-" evidence="4"/>
<gene>
    <name evidence="4" type="primary">ypeA_1</name>
    <name evidence="4" type="ORF">Enr13x_16800</name>
</gene>
<evidence type="ECO:0000259" key="3">
    <source>
        <dbReference type="PROSITE" id="PS51186"/>
    </source>
</evidence>
<sequence>MVESSIMGMTYFKRYRMEFDLRDWRGEDPRLPEGYEILPYLPGLLREHAIAKFNSFKEELDANVFPCLSRRDGCLRLMREITSRGDFVPDATWLIRALETDPKTGAVQSYAVGTIQGLSTEGWGSIQNVGIDPAHRGKGLGSILLSKAATGFRAVGLERMHLEVTTENTGAVRLYERLGFKRSSVVYKAAEVAGASA</sequence>
<keyword evidence="5" id="KW-1185">Reference proteome</keyword>
<dbReference type="InterPro" id="IPR016181">
    <property type="entry name" value="Acyl_CoA_acyltransferase"/>
</dbReference>
<dbReference type="InterPro" id="IPR050680">
    <property type="entry name" value="YpeA/RimI_acetyltransf"/>
</dbReference>
<proteinExistence type="predicted"/>
<dbReference type="PROSITE" id="PS51186">
    <property type="entry name" value="GNAT"/>
    <property type="match status" value="1"/>
</dbReference>
<dbReference type="GO" id="GO:0016747">
    <property type="term" value="F:acyltransferase activity, transferring groups other than amino-acyl groups"/>
    <property type="evidence" value="ECO:0007669"/>
    <property type="project" value="InterPro"/>
</dbReference>
<dbReference type="RefSeq" id="WP_315857022.1">
    <property type="nucleotide sequence ID" value="NZ_CP037423.1"/>
</dbReference>
<dbReference type="AlphaFoldDB" id="A0A518HM29"/>
<dbReference type="PANTHER" id="PTHR43420">
    <property type="entry name" value="ACETYLTRANSFERASE"/>
    <property type="match status" value="1"/>
</dbReference>
<dbReference type="EMBL" id="CP037423">
    <property type="protein sequence ID" value="QDV41837.1"/>
    <property type="molecule type" value="Genomic_DNA"/>
</dbReference>
<dbReference type="Pfam" id="PF00583">
    <property type="entry name" value="Acetyltransf_1"/>
    <property type="match status" value="1"/>
</dbReference>
<keyword evidence="2 4" id="KW-0012">Acyltransferase</keyword>
<dbReference type="SUPFAM" id="SSF55729">
    <property type="entry name" value="Acyl-CoA N-acyltransferases (Nat)"/>
    <property type="match status" value="1"/>
</dbReference>
<dbReference type="InterPro" id="IPR000182">
    <property type="entry name" value="GNAT_dom"/>
</dbReference>
<evidence type="ECO:0000256" key="2">
    <source>
        <dbReference type="ARBA" id="ARBA00023315"/>
    </source>
</evidence>
<dbReference type="PANTHER" id="PTHR43420:SF44">
    <property type="entry name" value="ACETYLTRANSFERASE YPEA"/>
    <property type="match status" value="1"/>
</dbReference>
<dbReference type="CDD" id="cd04301">
    <property type="entry name" value="NAT_SF"/>
    <property type="match status" value="1"/>
</dbReference>
<reference evidence="4 5" key="1">
    <citation type="submission" date="2019-03" db="EMBL/GenBank/DDBJ databases">
        <title>Deep-cultivation of Planctomycetes and their phenomic and genomic characterization uncovers novel biology.</title>
        <authorList>
            <person name="Wiegand S."/>
            <person name="Jogler M."/>
            <person name="Boedeker C."/>
            <person name="Pinto D."/>
            <person name="Vollmers J."/>
            <person name="Rivas-Marin E."/>
            <person name="Kohn T."/>
            <person name="Peeters S.H."/>
            <person name="Heuer A."/>
            <person name="Rast P."/>
            <person name="Oberbeckmann S."/>
            <person name="Bunk B."/>
            <person name="Jeske O."/>
            <person name="Meyerdierks A."/>
            <person name="Storesund J.E."/>
            <person name="Kallscheuer N."/>
            <person name="Luecker S."/>
            <person name="Lage O.M."/>
            <person name="Pohl T."/>
            <person name="Merkel B.J."/>
            <person name="Hornburger P."/>
            <person name="Mueller R.-W."/>
            <person name="Bruemmer F."/>
            <person name="Labrenz M."/>
            <person name="Spormann A.M."/>
            <person name="Op den Camp H."/>
            <person name="Overmann J."/>
            <person name="Amann R."/>
            <person name="Jetten M.S.M."/>
            <person name="Mascher T."/>
            <person name="Medema M.H."/>
            <person name="Devos D.P."/>
            <person name="Kaster A.-K."/>
            <person name="Ovreas L."/>
            <person name="Rohde M."/>
            <person name="Galperin M.Y."/>
            <person name="Jogler C."/>
        </authorList>
    </citation>
    <scope>NUCLEOTIDE SEQUENCE [LARGE SCALE GENOMIC DNA]</scope>
    <source>
        <strain evidence="4 5">Enr13</strain>
    </source>
</reference>
<name>A0A518HM29_9BACT</name>
<organism evidence="4 5">
    <name type="scientific">Stieleria neptunia</name>
    <dbReference type="NCBI Taxonomy" id="2527979"/>
    <lineage>
        <taxon>Bacteria</taxon>
        <taxon>Pseudomonadati</taxon>
        <taxon>Planctomycetota</taxon>
        <taxon>Planctomycetia</taxon>
        <taxon>Pirellulales</taxon>
        <taxon>Pirellulaceae</taxon>
        <taxon>Stieleria</taxon>
    </lineage>
</organism>
<dbReference type="KEGG" id="snep:Enr13x_16800"/>
<accession>A0A518HM29</accession>
<evidence type="ECO:0000256" key="1">
    <source>
        <dbReference type="ARBA" id="ARBA00022679"/>
    </source>
</evidence>
<feature type="domain" description="N-acetyltransferase" evidence="3">
    <location>
        <begin position="51"/>
        <end position="197"/>
    </location>
</feature>
<evidence type="ECO:0000313" key="4">
    <source>
        <dbReference type="EMBL" id="QDV41837.1"/>
    </source>
</evidence>
<keyword evidence="1 4" id="KW-0808">Transferase</keyword>
<evidence type="ECO:0000313" key="5">
    <source>
        <dbReference type="Proteomes" id="UP000319004"/>
    </source>
</evidence>
<dbReference type="Gene3D" id="3.40.630.30">
    <property type="match status" value="1"/>
</dbReference>
<dbReference type="Proteomes" id="UP000319004">
    <property type="component" value="Chromosome"/>
</dbReference>
<protein>
    <submittedName>
        <fullName evidence="4">Acetyltransferase YpeA</fullName>
        <ecNumber evidence="4">2.3.1.-</ecNumber>
    </submittedName>
</protein>